<dbReference type="InterPro" id="IPR001753">
    <property type="entry name" value="Enoyl-CoA_hydra/iso"/>
</dbReference>
<dbReference type="AlphaFoldDB" id="A0A0B1ZQS2"/>
<dbReference type="STRING" id="1348853.LK12_12095"/>
<dbReference type="EMBL" id="JTDI01000003">
    <property type="protein sequence ID" value="KHK91552.1"/>
    <property type="molecule type" value="Genomic_DNA"/>
</dbReference>
<dbReference type="CDD" id="cd06558">
    <property type="entry name" value="crotonase-like"/>
    <property type="match status" value="1"/>
</dbReference>
<dbReference type="GO" id="GO:0006635">
    <property type="term" value="P:fatty acid beta-oxidation"/>
    <property type="evidence" value="ECO:0007669"/>
    <property type="project" value="TreeGrafter"/>
</dbReference>
<dbReference type="GO" id="GO:0003824">
    <property type="term" value="F:catalytic activity"/>
    <property type="evidence" value="ECO:0007669"/>
    <property type="project" value="UniProtKB-ARBA"/>
</dbReference>
<organism evidence="2 3">
    <name type="scientific">Novosphingobium malaysiense</name>
    <dbReference type="NCBI Taxonomy" id="1348853"/>
    <lineage>
        <taxon>Bacteria</taxon>
        <taxon>Pseudomonadati</taxon>
        <taxon>Pseudomonadota</taxon>
        <taxon>Alphaproteobacteria</taxon>
        <taxon>Sphingomonadales</taxon>
        <taxon>Sphingomonadaceae</taxon>
        <taxon>Novosphingobium</taxon>
    </lineage>
</organism>
<dbReference type="SUPFAM" id="SSF52096">
    <property type="entry name" value="ClpP/crotonase"/>
    <property type="match status" value="1"/>
</dbReference>
<comment type="caution">
    <text evidence="2">The sequence shown here is derived from an EMBL/GenBank/DDBJ whole genome shotgun (WGS) entry which is preliminary data.</text>
</comment>
<feature type="region of interest" description="Disordered" evidence="1">
    <location>
        <begin position="304"/>
        <end position="323"/>
    </location>
</feature>
<accession>A0A0B1ZQS2</accession>
<dbReference type="PANTHER" id="PTHR11941">
    <property type="entry name" value="ENOYL-COA HYDRATASE-RELATED"/>
    <property type="match status" value="1"/>
</dbReference>
<reference evidence="2 3" key="1">
    <citation type="submission" date="2014-10" db="EMBL/GenBank/DDBJ databases">
        <title>Genome sequence of Novosphingobium malaysiense MUSC 273(T).</title>
        <authorList>
            <person name="Lee L.-H."/>
        </authorList>
    </citation>
    <scope>NUCLEOTIDE SEQUENCE [LARGE SCALE GENOMIC DNA]</scope>
    <source>
        <strain evidence="2 3">MUSC 273</strain>
    </source>
</reference>
<evidence type="ECO:0000256" key="1">
    <source>
        <dbReference type="SAM" id="MobiDB-lite"/>
    </source>
</evidence>
<evidence type="ECO:0000313" key="3">
    <source>
        <dbReference type="Proteomes" id="UP000031057"/>
    </source>
</evidence>
<dbReference type="RefSeq" id="WP_039283970.1">
    <property type="nucleotide sequence ID" value="NZ_JTDI01000003.1"/>
</dbReference>
<sequence length="323" mass="36696">MATSTEPRPSAEEIVLYEKDPATKIATITLNRPDALNAPTIAARQRFADLVTRANVDDDVKVLIVRGIGKHLGSGADLPEMDGMWNEDPDYSCLPEFRIGEEEDVNYPPKGSFRYLANITNLYANSNAGLRSLQDFKKISIVECKGYCYGWHFYQCADADIIVSSDDALFGHSAFRYVGWAARMWQWALMMGLRPFMEMVFTGRPFTAQEMKELHFVNSVVPREKLEEETMKYALACARNRPVDTVVMQKMFFEVFKQQQGEYMGSIMAGWLESMLPMVKPDEDTSIGVDAETFEKGLANAVKDNDRQFPPDWRLSMKGRKET</sequence>
<dbReference type="Proteomes" id="UP000031057">
    <property type="component" value="Unassembled WGS sequence"/>
</dbReference>
<keyword evidence="3" id="KW-1185">Reference proteome</keyword>
<dbReference type="Pfam" id="PF00378">
    <property type="entry name" value="ECH_1"/>
    <property type="match status" value="1"/>
</dbReference>
<evidence type="ECO:0000313" key="2">
    <source>
        <dbReference type="EMBL" id="KHK91552.1"/>
    </source>
</evidence>
<dbReference type="PANTHER" id="PTHR11941:SF54">
    <property type="entry name" value="ENOYL-COA HYDRATASE, MITOCHONDRIAL"/>
    <property type="match status" value="1"/>
</dbReference>
<protein>
    <submittedName>
        <fullName evidence="2">Enoyl-CoA hydratase</fullName>
    </submittedName>
</protein>
<dbReference type="InterPro" id="IPR029045">
    <property type="entry name" value="ClpP/crotonase-like_dom_sf"/>
</dbReference>
<gene>
    <name evidence="2" type="ORF">LK12_12095</name>
</gene>
<dbReference type="OrthoDB" id="9807606at2"/>
<dbReference type="Gene3D" id="3.90.226.10">
    <property type="entry name" value="2-enoyl-CoA Hydratase, Chain A, domain 1"/>
    <property type="match status" value="1"/>
</dbReference>
<name>A0A0B1ZQS2_9SPHN</name>
<proteinExistence type="predicted"/>